<feature type="domain" description="Glycosyl hydrolase family 32 N-terminal" evidence="5">
    <location>
        <begin position="55"/>
        <end position="373"/>
    </location>
</feature>
<proteinExistence type="inferred from homology"/>
<evidence type="ECO:0000259" key="5">
    <source>
        <dbReference type="Pfam" id="PF00251"/>
    </source>
</evidence>
<dbReference type="CDD" id="cd18622">
    <property type="entry name" value="GH32_Inu-like"/>
    <property type="match status" value="1"/>
</dbReference>
<comment type="caution">
    <text evidence="7">The sequence shown here is derived from an EMBL/GenBank/DDBJ whole genome shotgun (WGS) entry which is preliminary data.</text>
</comment>
<sequence length="540" mass="62005">MRNKKYTNALFLVLIFALLITTISCKKENKSNTKDALTTSNLDSIVEKLYRPNFHFTPKANWMNDPNGMFYLNGKYHLYFQYYPDGNVWGPMHWGHAISKDMVTWEEQPIALYPDEIGLIFSGSAVVDKNNTSGFGKDGITPIVAIYTYHNMQGEKDGRLDFQTQAIAYSLDEGMTWTKYDKNPVIPNPGIKDFRDPKVIWDDSSNKWIMSLAAGNKIMFYSSLNLKDWKFESEFGEQLGAHGGVWECPDLFPMKVEGSDETKWVLIVSINPAGPNGGSAAQYFVGDFDGKSFTPNEKFLNQLQHHKAIWLDYGRDNYAGVTWSNIPESDGRRLFIGWMSNWDYARDVPTFKWRSSMTVARELKLIESNQSYYVQSLPVNEVYNYVEKEIEKDSVNPTELSALFNTAKINMAKLNLQFDLKNLKDANYSFILSNKEGDTLALGLDNENNEFYLDRTKSGKVNFSEKFAPHVSKVKVSEKLQNLKVQILLDKTSIEVFYNNGETVMTELFFPNQPLDTFSIHSDDKTFKIENLKIQEFKFK</sequence>
<dbReference type="InterPro" id="IPR013320">
    <property type="entry name" value="ConA-like_dom_sf"/>
</dbReference>
<organism evidence="7 8">
    <name type="scientific">Flaviramulus multivorans</name>
    <dbReference type="NCBI Taxonomy" id="1304750"/>
    <lineage>
        <taxon>Bacteria</taxon>
        <taxon>Pseudomonadati</taxon>
        <taxon>Bacteroidota</taxon>
        <taxon>Flavobacteriia</taxon>
        <taxon>Flavobacteriales</taxon>
        <taxon>Flavobacteriaceae</taxon>
        <taxon>Flaviramulus</taxon>
    </lineage>
</organism>
<dbReference type="PANTHER" id="PTHR42800">
    <property type="entry name" value="EXOINULINASE INUD (AFU_ORTHOLOGUE AFUA_5G00480)"/>
    <property type="match status" value="1"/>
</dbReference>
<dbReference type="PROSITE" id="PS51257">
    <property type="entry name" value="PROKAR_LIPOPROTEIN"/>
    <property type="match status" value="1"/>
</dbReference>
<evidence type="ECO:0000256" key="3">
    <source>
        <dbReference type="ARBA" id="ARBA00023295"/>
    </source>
</evidence>
<dbReference type="Gene3D" id="2.60.120.560">
    <property type="entry name" value="Exo-inulinase, domain 1"/>
    <property type="match status" value="1"/>
</dbReference>
<dbReference type="SUPFAM" id="SSF49899">
    <property type="entry name" value="Concanavalin A-like lectins/glucanases"/>
    <property type="match status" value="1"/>
</dbReference>
<comment type="similarity">
    <text evidence="1 4">Belongs to the glycosyl hydrolase 32 family.</text>
</comment>
<dbReference type="RefSeq" id="WP_237231152.1">
    <property type="nucleotide sequence ID" value="NZ_JAKKDV010000002.1"/>
</dbReference>
<keyword evidence="2 4" id="KW-0378">Hydrolase</keyword>
<dbReference type="Pfam" id="PF00251">
    <property type="entry name" value="Glyco_hydro_32N"/>
    <property type="match status" value="1"/>
</dbReference>
<dbReference type="PANTHER" id="PTHR42800:SF1">
    <property type="entry name" value="EXOINULINASE INUD (AFU_ORTHOLOGUE AFUA_5G00480)"/>
    <property type="match status" value="1"/>
</dbReference>
<name>A0ABS9IIJ1_9FLAO</name>
<dbReference type="InterPro" id="IPR018053">
    <property type="entry name" value="Glyco_hydro_32_AS"/>
</dbReference>
<dbReference type="EMBL" id="JAKKDV010000002">
    <property type="protein sequence ID" value="MCF7560475.1"/>
    <property type="molecule type" value="Genomic_DNA"/>
</dbReference>
<gene>
    <name evidence="7" type="ORF">L3X39_07485</name>
</gene>
<evidence type="ECO:0000313" key="7">
    <source>
        <dbReference type="EMBL" id="MCF7560475.1"/>
    </source>
</evidence>
<protein>
    <submittedName>
        <fullName evidence="7">Glycoside hydrolase family 32 protein</fullName>
    </submittedName>
</protein>
<dbReference type="InterPro" id="IPR013189">
    <property type="entry name" value="Glyco_hydro_32_C"/>
</dbReference>
<dbReference type="InterPro" id="IPR013148">
    <property type="entry name" value="Glyco_hydro_32_N"/>
</dbReference>
<evidence type="ECO:0000256" key="2">
    <source>
        <dbReference type="ARBA" id="ARBA00022801"/>
    </source>
</evidence>
<dbReference type="Pfam" id="PF08244">
    <property type="entry name" value="Glyco_hydro_32C"/>
    <property type="match status" value="1"/>
</dbReference>
<keyword evidence="8" id="KW-1185">Reference proteome</keyword>
<dbReference type="SMART" id="SM00640">
    <property type="entry name" value="Glyco_32"/>
    <property type="match status" value="1"/>
</dbReference>
<dbReference type="Gene3D" id="2.115.10.20">
    <property type="entry name" value="Glycosyl hydrolase domain, family 43"/>
    <property type="match status" value="1"/>
</dbReference>
<dbReference type="SUPFAM" id="SSF75005">
    <property type="entry name" value="Arabinanase/levansucrase/invertase"/>
    <property type="match status" value="1"/>
</dbReference>
<evidence type="ECO:0000313" key="8">
    <source>
        <dbReference type="Proteomes" id="UP001200022"/>
    </source>
</evidence>
<feature type="domain" description="Glycosyl hydrolase family 32 C-terminal" evidence="6">
    <location>
        <begin position="387"/>
        <end position="535"/>
    </location>
</feature>
<dbReference type="InterPro" id="IPR023296">
    <property type="entry name" value="Glyco_hydro_beta-prop_sf"/>
</dbReference>
<dbReference type="PROSITE" id="PS00609">
    <property type="entry name" value="GLYCOSYL_HYDROL_F32"/>
    <property type="match status" value="1"/>
</dbReference>
<dbReference type="Proteomes" id="UP001200022">
    <property type="component" value="Unassembled WGS sequence"/>
</dbReference>
<dbReference type="GO" id="GO:0016787">
    <property type="term" value="F:hydrolase activity"/>
    <property type="evidence" value="ECO:0007669"/>
    <property type="project" value="UniProtKB-KW"/>
</dbReference>
<evidence type="ECO:0000259" key="6">
    <source>
        <dbReference type="Pfam" id="PF08244"/>
    </source>
</evidence>
<evidence type="ECO:0000256" key="1">
    <source>
        <dbReference type="ARBA" id="ARBA00009902"/>
    </source>
</evidence>
<dbReference type="InterPro" id="IPR001362">
    <property type="entry name" value="Glyco_hydro_32"/>
</dbReference>
<accession>A0ABS9IIJ1</accession>
<reference evidence="7 8" key="1">
    <citation type="submission" date="2022-01" db="EMBL/GenBank/DDBJ databases">
        <title>Draft genome sequence of Sabulilitoribacter multivorans KCTC 32326.</title>
        <authorList>
            <person name="Oh J.-S."/>
        </authorList>
    </citation>
    <scope>NUCLEOTIDE SEQUENCE [LARGE SCALE GENOMIC DNA]</scope>
    <source>
        <strain evidence="7 8">M-M16</strain>
    </source>
</reference>
<keyword evidence="3 4" id="KW-0326">Glycosidase</keyword>
<evidence type="ECO:0000256" key="4">
    <source>
        <dbReference type="RuleBase" id="RU362110"/>
    </source>
</evidence>